<evidence type="ECO:0008006" key="3">
    <source>
        <dbReference type="Google" id="ProtNLM"/>
    </source>
</evidence>
<dbReference type="AlphaFoldDB" id="A0A9Q1LK32"/>
<comment type="caution">
    <text evidence="1">The sequence shown here is derived from an EMBL/GenBank/DDBJ whole genome shotgun (WGS) entry which is preliminary data.</text>
</comment>
<evidence type="ECO:0000313" key="2">
    <source>
        <dbReference type="Proteomes" id="UP001152561"/>
    </source>
</evidence>
<reference evidence="2" key="1">
    <citation type="journal article" date="2023" name="Proc. Natl. Acad. Sci. U.S.A.">
        <title>Genomic and structural basis for evolution of tropane alkaloid biosynthesis.</title>
        <authorList>
            <person name="Wanga Y.-J."/>
            <person name="Taina T."/>
            <person name="Yua J.-Y."/>
            <person name="Lia J."/>
            <person name="Xua B."/>
            <person name="Chenc J."/>
            <person name="D'Auriad J.C."/>
            <person name="Huanga J.-P."/>
            <person name="Huanga S.-X."/>
        </authorList>
    </citation>
    <scope>NUCLEOTIDE SEQUENCE [LARGE SCALE GENOMIC DNA]</scope>
    <source>
        <strain evidence="2">cv. KIB-2019</strain>
    </source>
</reference>
<sequence length="698" mass="74637">MIVFVCNDCGVLVACFAEYLIENIEIIIANFDIDGLPSRYGEDAFAYSGGFHTDGNQGVRGVDENVNDVTLNDGVGGGYSSKEVVGSNVGDGVGAGVDGGLAKGSEFVLAPPPEDVARPQASQLTDELPAEADDTVKDCGVGPSGQVAVLGCLSILERCFCFYDSMRSTRHANATEQAIEAYRVLLPLFLNTINFYTGRNDIVLENDLPPDHLLSDPLDVNMVETLPKQRNIDCGVFVACFAEYLIENIEIIVANFDIDGLPSRYGEDAFAYSGGLHTDGNQGVRGVDENVNDVTLNDGVSGGYSSKEVVGGDVGDGVGGGVGVSEGNDSQSDIVFVSRGDIEFTDIGNEYVDGGLAKGSEFVLAPPPEDVARPQASQLTDELPAEAEVIVKDCGVGPSGASSGPTRPANVKKSPFVLGSGLGELSESPLKSVKGMSALMPSITSHVDYKLIQEFSSFVDKDMITRLESSHVYTDDDDHLEPRFNFEVSSAIEAYRVLLPLFLNTINFYTGRNDIVLENDLPPDHLLSDPLDVNMVETLPKQRNIDCGVFVACFAEYLIENIEIIVANFDIDGLPSRYGGIVLALWEAERVAYGWKSRCSWGDENVNDVTLNDGVGCGYSSKEVVGGDVGDGVGGGVGVSEGNDSQSDIVFGSVSESVITTITQKYYNNKKGENEKVPDVNVNTQDLVDDEFFKKLSE</sequence>
<dbReference type="InterPro" id="IPR038765">
    <property type="entry name" value="Papain-like_cys_pep_sf"/>
</dbReference>
<accession>A0A9Q1LK32</accession>
<protein>
    <recommendedName>
        <fullName evidence="3">Ubiquitin-like protease family profile domain-containing protein</fullName>
    </recommendedName>
</protein>
<evidence type="ECO:0000313" key="1">
    <source>
        <dbReference type="EMBL" id="KAJ8538831.1"/>
    </source>
</evidence>
<organism evidence="1 2">
    <name type="scientific">Anisodus acutangulus</name>
    <dbReference type="NCBI Taxonomy" id="402998"/>
    <lineage>
        <taxon>Eukaryota</taxon>
        <taxon>Viridiplantae</taxon>
        <taxon>Streptophyta</taxon>
        <taxon>Embryophyta</taxon>
        <taxon>Tracheophyta</taxon>
        <taxon>Spermatophyta</taxon>
        <taxon>Magnoliopsida</taxon>
        <taxon>eudicotyledons</taxon>
        <taxon>Gunneridae</taxon>
        <taxon>Pentapetalae</taxon>
        <taxon>asterids</taxon>
        <taxon>lamiids</taxon>
        <taxon>Solanales</taxon>
        <taxon>Solanaceae</taxon>
        <taxon>Solanoideae</taxon>
        <taxon>Hyoscyameae</taxon>
        <taxon>Anisodus</taxon>
    </lineage>
</organism>
<keyword evidence="2" id="KW-1185">Reference proteome</keyword>
<name>A0A9Q1LK32_9SOLA</name>
<dbReference type="EMBL" id="JAJAGQ010000017">
    <property type="protein sequence ID" value="KAJ8538831.1"/>
    <property type="molecule type" value="Genomic_DNA"/>
</dbReference>
<dbReference type="Gene3D" id="3.40.395.10">
    <property type="entry name" value="Adenoviral Proteinase, Chain A"/>
    <property type="match status" value="1"/>
</dbReference>
<dbReference type="OrthoDB" id="1304502at2759"/>
<dbReference type="Proteomes" id="UP001152561">
    <property type="component" value="Unassembled WGS sequence"/>
</dbReference>
<gene>
    <name evidence="1" type="ORF">K7X08_032300</name>
</gene>
<dbReference type="SUPFAM" id="SSF54001">
    <property type="entry name" value="Cysteine proteinases"/>
    <property type="match status" value="1"/>
</dbReference>
<dbReference type="PANTHER" id="PTHR33022">
    <property type="entry name" value="DUF1985 DOMAIN-CONTAINING PROTEIN"/>
    <property type="match status" value="1"/>
</dbReference>
<dbReference type="PANTHER" id="PTHR33022:SF21">
    <property type="entry name" value="UBIQUITIN-LIKE PROTEASE FAMILY PROFILE DOMAIN-CONTAINING PROTEIN"/>
    <property type="match status" value="1"/>
</dbReference>
<proteinExistence type="predicted"/>